<dbReference type="OrthoDB" id="1723198at2759"/>
<dbReference type="AlphaFoldDB" id="A0A1E5V4P7"/>
<protein>
    <submittedName>
        <fullName evidence="2">Uncharacterized protein</fullName>
    </submittedName>
</protein>
<sequence>LNYDSLSYALNFDEGHGSGGGSPEGGDYTGYRNFSVCFVMPPGSAKSSMDLGGRDVPPLFIHHHPHSPRPPRAAARG</sequence>
<feature type="non-terminal residue" evidence="2">
    <location>
        <position position="1"/>
    </location>
</feature>
<keyword evidence="3" id="KW-1185">Reference proteome</keyword>
<proteinExistence type="predicted"/>
<evidence type="ECO:0000313" key="2">
    <source>
        <dbReference type="EMBL" id="OEL20078.1"/>
    </source>
</evidence>
<dbReference type="EMBL" id="LWDX02051856">
    <property type="protein sequence ID" value="OEL20078.1"/>
    <property type="molecule type" value="Genomic_DNA"/>
</dbReference>
<reference evidence="2 3" key="1">
    <citation type="submission" date="2016-09" db="EMBL/GenBank/DDBJ databases">
        <title>The draft genome of Dichanthelium oligosanthes: A C3 panicoid grass species.</title>
        <authorList>
            <person name="Studer A.J."/>
            <person name="Schnable J.C."/>
            <person name="Brutnell T.P."/>
        </authorList>
    </citation>
    <scope>NUCLEOTIDE SEQUENCE [LARGE SCALE GENOMIC DNA]</scope>
    <source>
        <strain evidence="3">cv. Kellogg 1175</strain>
        <tissue evidence="2">Leaf</tissue>
    </source>
</reference>
<name>A0A1E5V4P7_9POAL</name>
<accession>A0A1E5V4P7</accession>
<dbReference type="Proteomes" id="UP000095767">
    <property type="component" value="Unassembled WGS sequence"/>
</dbReference>
<organism evidence="2 3">
    <name type="scientific">Dichanthelium oligosanthes</name>
    <dbReference type="NCBI Taxonomy" id="888268"/>
    <lineage>
        <taxon>Eukaryota</taxon>
        <taxon>Viridiplantae</taxon>
        <taxon>Streptophyta</taxon>
        <taxon>Embryophyta</taxon>
        <taxon>Tracheophyta</taxon>
        <taxon>Spermatophyta</taxon>
        <taxon>Magnoliopsida</taxon>
        <taxon>Liliopsida</taxon>
        <taxon>Poales</taxon>
        <taxon>Poaceae</taxon>
        <taxon>PACMAD clade</taxon>
        <taxon>Panicoideae</taxon>
        <taxon>Panicodae</taxon>
        <taxon>Paniceae</taxon>
        <taxon>Dichantheliinae</taxon>
        <taxon>Dichanthelium</taxon>
    </lineage>
</organism>
<evidence type="ECO:0000313" key="3">
    <source>
        <dbReference type="Proteomes" id="UP000095767"/>
    </source>
</evidence>
<evidence type="ECO:0000256" key="1">
    <source>
        <dbReference type="SAM" id="MobiDB-lite"/>
    </source>
</evidence>
<gene>
    <name evidence="2" type="ORF">BAE44_0018903</name>
</gene>
<comment type="caution">
    <text evidence="2">The sequence shown here is derived from an EMBL/GenBank/DDBJ whole genome shotgun (WGS) entry which is preliminary data.</text>
</comment>
<dbReference type="PANTHER" id="PTHR47076:SF1">
    <property type="entry name" value="NHL DOMAIN PROTEIN"/>
    <property type="match status" value="1"/>
</dbReference>
<dbReference type="PANTHER" id="PTHR47076">
    <property type="entry name" value="NHL DOMAIN PROTEIN"/>
    <property type="match status" value="1"/>
</dbReference>
<feature type="region of interest" description="Disordered" evidence="1">
    <location>
        <begin position="56"/>
        <end position="77"/>
    </location>
</feature>